<dbReference type="Proteomes" id="UP000007093">
    <property type="component" value="Chromosome"/>
</dbReference>
<dbReference type="AlphaFoldDB" id="G4Q7V4"/>
<gene>
    <name evidence="1" type="ordered locus">Acin_2432</name>
</gene>
<protein>
    <submittedName>
        <fullName evidence="1">Uncharacterized protein</fullName>
    </submittedName>
</protein>
<dbReference type="EMBL" id="CP003058">
    <property type="protein sequence ID" value="AEQ23624.1"/>
    <property type="molecule type" value="Genomic_DNA"/>
</dbReference>
<proteinExistence type="predicted"/>
<evidence type="ECO:0000313" key="2">
    <source>
        <dbReference type="Proteomes" id="UP000007093"/>
    </source>
</evidence>
<reference evidence="1 2" key="1">
    <citation type="journal article" date="2011" name="J. Bacteriol.">
        <title>Complete genome sequence of Acidaminococcus intestini RYC-MR95, a Gram-negative bacterium from the phylum Firmicutes.</title>
        <authorList>
            <person name="D'Auria G."/>
            <person name="Galan J.C."/>
            <person name="Rodriguez-Alcayna M."/>
            <person name="Moya A."/>
            <person name="Baquero F."/>
            <person name="Latorre A."/>
        </authorList>
    </citation>
    <scope>NUCLEOTIDE SEQUENCE [LARGE SCALE GENOMIC DNA]</scope>
    <source>
        <strain evidence="1 2">RyC-MR95</strain>
    </source>
</reference>
<dbReference type="InParanoid" id="G4Q7V4"/>
<accession>G4Q7V4</accession>
<dbReference type="KEGG" id="ain:Acin_2432"/>
<name>G4Q7V4_ACIIR</name>
<organism evidence="1 2">
    <name type="scientific">Acidaminococcus intestini (strain RyC-MR95)</name>
    <dbReference type="NCBI Taxonomy" id="568816"/>
    <lineage>
        <taxon>Bacteria</taxon>
        <taxon>Bacillati</taxon>
        <taxon>Bacillota</taxon>
        <taxon>Negativicutes</taxon>
        <taxon>Acidaminococcales</taxon>
        <taxon>Acidaminococcaceae</taxon>
        <taxon>Acidaminococcus</taxon>
    </lineage>
</organism>
<dbReference type="HOGENOM" id="CLU_3228254_0_0_9"/>
<dbReference type="PATRIC" id="fig|568816.4.peg.2360"/>
<evidence type="ECO:0000313" key="1">
    <source>
        <dbReference type="EMBL" id="AEQ23624.1"/>
    </source>
</evidence>
<sequence>MTIKGTATSFDAMYGDHESGRASTIIFSLVHCMSEPPFNIFLF</sequence>
<keyword evidence="2" id="KW-1185">Reference proteome</keyword>